<organism evidence="2 3">
    <name type="scientific">Shewanella gaetbuli</name>
    <dbReference type="NCBI Taxonomy" id="220752"/>
    <lineage>
        <taxon>Bacteria</taxon>
        <taxon>Pseudomonadati</taxon>
        <taxon>Pseudomonadota</taxon>
        <taxon>Gammaproteobacteria</taxon>
        <taxon>Alteromonadales</taxon>
        <taxon>Shewanellaceae</taxon>
        <taxon>Shewanella</taxon>
    </lineage>
</organism>
<dbReference type="AlphaFoldDB" id="A0A9X2CKG5"/>
<gene>
    <name evidence="2" type="ORF">L2672_02810</name>
</gene>
<reference evidence="2" key="1">
    <citation type="submission" date="2022-01" db="EMBL/GenBank/DDBJ databases">
        <title>Whole genome-based taxonomy of the Shewanellaceae.</title>
        <authorList>
            <person name="Martin-Rodriguez A.J."/>
        </authorList>
    </citation>
    <scope>NUCLEOTIDE SEQUENCE</scope>
    <source>
        <strain evidence="2">DSM 16422</strain>
    </source>
</reference>
<dbReference type="InterPro" id="IPR046879">
    <property type="entry name" value="KANL3/Tex30_Abhydrolase"/>
</dbReference>
<comment type="caution">
    <text evidence="2">The sequence shown here is derived from an EMBL/GenBank/DDBJ whole genome shotgun (WGS) entry which is preliminary data.</text>
</comment>
<dbReference type="Proteomes" id="UP001139333">
    <property type="component" value="Unassembled WGS sequence"/>
</dbReference>
<keyword evidence="3" id="KW-1185">Reference proteome</keyword>
<keyword evidence="2" id="KW-0378">Hydrolase</keyword>
<evidence type="ECO:0000313" key="2">
    <source>
        <dbReference type="EMBL" id="MCL1141635.1"/>
    </source>
</evidence>
<dbReference type="RefSeq" id="WP_248994328.1">
    <property type="nucleotide sequence ID" value="NZ_JAKIKP010000002.1"/>
</dbReference>
<dbReference type="InterPro" id="IPR026555">
    <property type="entry name" value="NSL3/Tex30"/>
</dbReference>
<dbReference type="Pfam" id="PF20408">
    <property type="entry name" value="Abhydrolase_11"/>
    <property type="match status" value="1"/>
</dbReference>
<protein>
    <submittedName>
        <fullName evidence="2">Dienelactone hydrolase</fullName>
    </submittedName>
</protein>
<dbReference type="PANTHER" id="PTHR13136">
    <property type="entry name" value="TESTIS DEVELOPMENT PROTEIN PRTD"/>
    <property type="match status" value="1"/>
</dbReference>
<feature type="domain" description="KANL3/Tex30 alpha/beta hydrolase-like" evidence="1">
    <location>
        <begin position="25"/>
        <end position="235"/>
    </location>
</feature>
<dbReference type="InterPro" id="IPR029058">
    <property type="entry name" value="AB_hydrolase_fold"/>
</dbReference>
<proteinExistence type="predicted"/>
<name>A0A9X2CKG5_9GAMM</name>
<dbReference type="GO" id="GO:0016787">
    <property type="term" value="F:hydrolase activity"/>
    <property type="evidence" value="ECO:0007669"/>
    <property type="project" value="UniProtKB-KW"/>
</dbReference>
<dbReference type="EMBL" id="JAKIKP010000002">
    <property type="protein sequence ID" value="MCL1141635.1"/>
    <property type="molecule type" value="Genomic_DNA"/>
</dbReference>
<evidence type="ECO:0000313" key="3">
    <source>
        <dbReference type="Proteomes" id="UP001139333"/>
    </source>
</evidence>
<dbReference type="PANTHER" id="PTHR13136:SF11">
    <property type="entry name" value="TESTIS-EXPRESSED PROTEIN 30"/>
    <property type="match status" value="1"/>
</dbReference>
<evidence type="ECO:0000259" key="1">
    <source>
        <dbReference type="Pfam" id="PF20408"/>
    </source>
</evidence>
<sequence length="243" mass="26902">MIYSQDKPTLPLATDYLLDGDLQSDTLIVLAHGAGANMHHAFMEQLSHELNNKGFAVYRFNFPYMQANMLDGKKRPPDRAPKLLAHLESVLADIHQKQQQGEIKASNIVFVGKSMGSRMMATLTSLTHEFINTDAKQLVEQIKGQVCLGYPFVPIKKGGEPRLSPLNDSTMATLILQGERDKFGLPEQINRWPLRADIEVVTIADGDHSFAPRKSSGLTFNQNLAVAVDEIASFSTKVCSDHP</sequence>
<dbReference type="Gene3D" id="3.40.50.1820">
    <property type="entry name" value="alpha/beta hydrolase"/>
    <property type="match status" value="1"/>
</dbReference>
<accession>A0A9X2CKG5</accession>
<dbReference type="SUPFAM" id="SSF53474">
    <property type="entry name" value="alpha/beta-Hydrolases"/>
    <property type="match status" value="1"/>
</dbReference>